<dbReference type="GO" id="GO:0006352">
    <property type="term" value="P:DNA-templated transcription initiation"/>
    <property type="evidence" value="ECO:0007669"/>
    <property type="project" value="InterPro"/>
</dbReference>
<dbReference type="EMBL" id="VTXO01000023">
    <property type="protein sequence ID" value="NOI83724.1"/>
    <property type="molecule type" value="Genomic_DNA"/>
</dbReference>
<comment type="caution">
    <text evidence="14">The sequence shown here is derived from an EMBL/GenBank/DDBJ whole genome shotgun (WGS) entry which is preliminary data.</text>
</comment>
<dbReference type="GO" id="GO:0032993">
    <property type="term" value="C:protein-DNA complex"/>
    <property type="evidence" value="ECO:0007669"/>
    <property type="project" value="UniProtKB-ARBA"/>
</dbReference>
<dbReference type="Gene3D" id="1.10.10.1330">
    <property type="entry name" value="RNA polymerase sigma-54 factor, core-binding domain"/>
    <property type="match status" value="1"/>
</dbReference>
<dbReference type="PANTHER" id="PTHR32248">
    <property type="entry name" value="RNA POLYMERASE SIGMA-54 FACTOR"/>
    <property type="match status" value="1"/>
</dbReference>
<sequence>MKPSLQLKLGQQLAMTPQLQQAIRLLQLSTLDLQQEIQEALDSNPLLEVEETSDEPSAEETSRNEEKEPTVELAETAEPDVKDSSELIEKSEISNDLEIDTTWEDVYSANTGSTGIALDDDAPVYQGETTQSLQDYLIWQLDLTPFSETDRTIALALIDAIDDYGYLTVSTEDILESFNNEEIEIEEIEAVRKRIQQFDPLGVASNNLQDCLLLQLATFPEDTPWLTEAKLVLTNHIDQLGNRDYKLVIKETKLKEAELREVLKLIQQLDPRPGSRIAPDHAEYVIPDVSVFKDHGKWVVTINPDSVPRLKVNQQYAALGKGNNADSQYIRSNLQEAKWLIKSLESRNETLLKVAKCIVEHQRDFFEYGEEAMKPMVLNDVALAVDMHESTISRVTTQKYMHTPRGIFELKYFFSSHVSTDNGGECSSTAIRALIKKLVAAENSAKPLSDSKIAALLADQGIQVARRTIAKYRESLGIAPSSQRKRLL</sequence>
<dbReference type="GO" id="GO:0000976">
    <property type="term" value="F:transcription cis-regulatory region binding"/>
    <property type="evidence" value="ECO:0007669"/>
    <property type="project" value="UniProtKB-ARBA"/>
</dbReference>
<evidence type="ECO:0000256" key="4">
    <source>
        <dbReference type="ARBA" id="ARBA00022679"/>
    </source>
</evidence>
<dbReference type="GO" id="GO:0001216">
    <property type="term" value="F:DNA-binding transcription activator activity"/>
    <property type="evidence" value="ECO:0007669"/>
    <property type="project" value="InterPro"/>
</dbReference>
<keyword evidence="8 10" id="KW-0238">DNA-binding</keyword>
<dbReference type="Pfam" id="PF04963">
    <property type="entry name" value="Sigma54_CBD"/>
    <property type="match status" value="1"/>
</dbReference>
<keyword evidence="7 10" id="KW-0731">Sigma factor</keyword>
<dbReference type="GO" id="GO:0000428">
    <property type="term" value="C:DNA-directed RNA polymerase complex"/>
    <property type="evidence" value="ECO:0007669"/>
    <property type="project" value="UniProtKB-KW"/>
</dbReference>
<organism evidence="14 15">
    <name type="scientific">Vibrio tubiashii</name>
    <dbReference type="NCBI Taxonomy" id="29498"/>
    <lineage>
        <taxon>Bacteria</taxon>
        <taxon>Pseudomonadati</taxon>
        <taxon>Pseudomonadota</taxon>
        <taxon>Gammaproteobacteria</taxon>
        <taxon>Vibrionales</taxon>
        <taxon>Vibrionaceae</taxon>
        <taxon>Vibrio</taxon>
        <taxon>Vibrio oreintalis group</taxon>
    </lineage>
</organism>
<feature type="compositionally biased region" description="Basic and acidic residues" evidence="11">
    <location>
        <begin position="60"/>
        <end position="70"/>
    </location>
</feature>
<dbReference type="FunFam" id="1.10.10.1330:FF:000001">
    <property type="entry name" value="RNA polymerase sigma-54 factor"/>
    <property type="match status" value="1"/>
</dbReference>
<evidence type="ECO:0000256" key="5">
    <source>
        <dbReference type="ARBA" id="ARBA00022695"/>
    </source>
</evidence>
<dbReference type="NCBIfam" id="NF004595">
    <property type="entry name" value="PRK05932.1-2"/>
    <property type="match status" value="1"/>
</dbReference>
<evidence type="ECO:0000256" key="8">
    <source>
        <dbReference type="ARBA" id="ARBA00023125"/>
    </source>
</evidence>
<feature type="compositionally biased region" description="Acidic residues" evidence="11">
    <location>
        <begin position="48"/>
        <end position="58"/>
    </location>
</feature>
<name>A0AAE5GVB0_9VIBR</name>
<evidence type="ECO:0000256" key="3">
    <source>
        <dbReference type="ARBA" id="ARBA00022478"/>
    </source>
</evidence>
<dbReference type="Pfam" id="PF04552">
    <property type="entry name" value="Sigma54_DBD"/>
    <property type="match status" value="1"/>
</dbReference>
<keyword evidence="4 10" id="KW-0808">Transferase</keyword>
<dbReference type="PROSITE" id="PS50044">
    <property type="entry name" value="SIGMA54_3"/>
    <property type="match status" value="1"/>
</dbReference>
<dbReference type="NCBIfam" id="TIGR02395">
    <property type="entry name" value="rpoN_sigma"/>
    <property type="match status" value="1"/>
</dbReference>
<proteinExistence type="inferred from homology"/>
<gene>
    <name evidence="14" type="ORF">F0237_24045</name>
</gene>
<evidence type="ECO:0000313" key="15">
    <source>
        <dbReference type="Proteomes" id="UP000572722"/>
    </source>
</evidence>
<reference evidence="14 15" key="1">
    <citation type="submission" date="2019-08" db="EMBL/GenBank/DDBJ databases">
        <title>Draft genome sequencing and comparative genomics of hatchery-associated Vibrios.</title>
        <authorList>
            <person name="Kehlet-Delgado H."/>
            <person name="Mueller R.S."/>
        </authorList>
    </citation>
    <scope>NUCLEOTIDE SEQUENCE [LARGE SCALE GENOMIC DNA]</scope>
    <source>
        <strain evidence="14 15">01-65-5-1</strain>
    </source>
</reference>
<evidence type="ECO:0000259" key="13">
    <source>
        <dbReference type="Pfam" id="PF04963"/>
    </source>
</evidence>
<evidence type="ECO:0000256" key="10">
    <source>
        <dbReference type="PIRNR" id="PIRNR000774"/>
    </source>
</evidence>
<keyword evidence="5 10" id="KW-0548">Nucleotidyltransferase</keyword>
<dbReference type="PANTHER" id="PTHR32248:SF4">
    <property type="entry name" value="RNA POLYMERASE SIGMA-54 FACTOR"/>
    <property type="match status" value="1"/>
</dbReference>
<accession>A0AAE5GVB0</accession>
<keyword evidence="9 10" id="KW-0804">Transcription</keyword>
<dbReference type="FunFam" id="1.10.10.60:FF:000045">
    <property type="entry name" value="RNA polymerase sigma-54 factor"/>
    <property type="match status" value="1"/>
</dbReference>
<keyword evidence="6 10" id="KW-0805">Transcription regulation</keyword>
<dbReference type="GO" id="GO:0016779">
    <property type="term" value="F:nucleotidyltransferase activity"/>
    <property type="evidence" value="ECO:0007669"/>
    <property type="project" value="UniProtKB-KW"/>
</dbReference>
<feature type="compositionally biased region" description="Basic and acidic residues" evidence="11">
    <location>
        <begin position="79"/>
        <end position="89"/>
    </location>
</feature>
<dbReference type="PROSITE" id="PS00718">
    <property type="entry name" value="SIGMA54_2"/>
    <property type="match status" value="1"/>
</dbReference>
<dbReference type="Gene3D" id="1.10.10.60">
    <property type="entry name" value="Homeodomain-like"/>
    <property type="match status" value="1"/>
</dbReference>
<dbReference type="Proteomes" id="UP000572722">
    <property type="component" value="Unassembled WGS sequence"/>
</dbReference>
<feature type="domain" description="RNA polymerase sigma factor 54 DNA-binding" evidence="12">
    <location>
        <begin position="328"/>
        <end position="486"/>
    </location>
</feature>
<dbReference type="PROSITE" id="PS00717">
    <property type="entry name" value="SIGMA54_1"/>
    <property type="match status" value="1"/>
</dbReference>
<protein>
    <recommendedName>
        <fullName evidence="2 10">RNA polymerase sigma-54 factor</fullName>
    </recommendedName>
</protein>
<dbReference type="PIRSF" id="PIRSF000774">
    <property type="entry name" value="RpoN"/>
    <property type="match status" value="1"/>
</dbReference>
<comment type="function">
    <text evidence="10">Sigma factors are initiation factors that promote the attachment of RNA polymerase to specific initiation sites and are then released.</text>
</comment>
<dbReference type="RefSeq" id="WP_171326062.1">
    <property type="nucleotide sequence ID" value="NZ_CP117029.1"/>
</dbReference>
<dbReference type="InterPro" id="IPR007046">
    <property type="entry name" value="RNA_pol_sigma_54_core-bd"/>
</dbReference>
<dbReference type="InterPro" id="IPR000394">
    <property type="entry name" value="RNA_pol_sigma_54"/>
</dbReference>
<evidence type="ECO:0000256" key="7">
    <source>
        <dbReference type="ARBA" id="ARBA00023082"/>
    </source>
</evidence>
<evidence type="ECO:0000256" key="1">
    <source>
        <dbReference type="ARBA" id="ARBA00008798"/>
    </source>
</evidence>
<dbReference type="Pfam" id="PF00309">
    <property type="entry name" value="Sigma54_AID"/>
    <property type="match status" value="1"/>
</dbReference>
<evidence type="ECO:0000313" key="14">
    <source>
        <dbReference type="EMBL" id="NOI83724.1"/>
    </source>
</evidence>
<dbReference type="NCBIfam" id="NF009118">
    <property type="entry name" value="PRK12469.1"/>
    <property type="match status" value="1"/>
</dbReference>
<dbReference type="AlphaFoldDB" id="A0AAE5GVB0"/>
<evidence type="ECO:0000256" key="6">
    <source>
        <dbReference type="ARBA" id="ARBA00023015"/>
    </source>
</evidence>
<evidence type="ECO:0000256" key="11">
    <source>
        <dbReference type="SAM" id="MobiDB-lite"/>
    </source>
</evidence>
<dbReference type="InterPro" id="IPR007634">
    <property type="entry name" value="RNA_pol_sigma_54_DNA-bd"/>
</dbReference>
<feature type="region of interest" description="Disordered" evidence="11">
    <location>
        <begin position="42"/>
        <end position="89"/>
    </location>
</feature>
<feature type="domain" description="RNA polymerase sigma factor 54 core-binding" evidence="13">
    <location>
        <begin position="129"/>
        <end position="316"/>
    </location>
</feature>
<evidence type="ECO:0000256" key="9">
    <source>
        <dbReference type="ARBA" id="ARBA00023163"/>
    </source>
</evidence>
<evidence type="ECO:0000256" key="2">
    <source>
        <dbReference type="ARBA" id="ARBA00019942"/>
    </source>
</evidence>
<dbReference type="InterPro" id="IPR038709">
    <property type="entry name" value="RpoN_core-bd_sf"/>
</dbReference>
<dbReference type="GO" id="GO:0016987">
    <property type="term" value="F:sigma factor activity"/>
    <property type="evidence" value="ECO:0007669"/>
    <property type="project" value="UniProtKB-KW"/>
</dbReference>
<evidence type="ECO:0000259" key="12">
    <source>
        <dbReference type="Pfam" id="PF04552"/>
    </source>
</evidence>
<dbReference type="PRINTS" id="PR00045">
    <property type="entry name" value="SIGMA54FCT"/>
</dbReference>
<comment type="similarity">
    <text evidence="1 10">Belongs to the sigma-54 factor family.</text>
</comment>
<keyword evidence="3 10" id="KW-0240">DNA-directed RNA polymerase</keyword>